<feature type="region of interest" description="Disordered" evidence="1">
    <location>
        <begin position="101"/>
        <end position="143"/>
    </location>
</feature>
<proteinExistence type="predicted"/>
<dbReference type="OrthoDB" id="1937754at2759"/>
<sequence length="228" mass="24927">MGHTAITCYYWFDNAYQTQPSPHSAYTAAIIHSPHLDAWYPDSGGTNHITSDLGNFSVRSEYHGNDQVQVPSATLSPGTVPSIVSSFIPRVGHPPHCVTARPLRAPRSTTPLPTHVVSPSDTSPQPDVYTDSHLQPPSPTTLDTMAAHRDHHQEPVGINTSSMHADPPSDNAIVSSSLPVSTRRSLRMWNPTQYTDYMTYSVTRHPLPGSPTSKLESSCFTEANKFVV</sequence>
<evidence type="ECO:0000313" key="2">
    <source>
        <dbReference type="EMBL" id="KAJ4974578.1"/>
    </source>
</evidence>
<evidence type="ECO:0000313" key="3">
    <source>
        <dbReference type="Proteomes" id="UP001141806"/>
    </source>
</evidence>
<accession>A0A9Q0QWH6</accession>
<name>A0A9Q0QWH6_9MAGN</name>
<evidence type="ECO:0000256" key="1">
    <source>
        <dbReference type="SAM" id="MobiDB-lite"/>
    </source>
</evidence>
<gene>
    <name evidence="2" type="ORF">NE237_007752</name>
</gene>
<organism evidence="2 3">
    <name type="scientific">Protea cynaroides</name>
    <dbReference type="NCBI Taxonomy" id="273540"/>
    <lineage>
        <taxon>Eukaryota</taxon>
        <taxon>Viridiplantae</taxon>
        <taxon>Streptophyta</taxon>
        <taxon>Embryophyta</taxon>
        <taxon>Tracheophyta</taxon>
        <taxon>Spermatophyta</taxon>
        <taxon>Magnoliopsida</taxon>
        <taxon>Proteales</taxon>
        <taxon>Proteaceae</taxon>
        <taxon>Protea</taxon>
    </lineage>
</organism>
<keyword evidence="3" id="KW-1185">Reference proteome</keyword>
<comment type="caution">
    <text evidence="2">The sequence shown here is derived from an EMBL/GenBank/DDBJ whole genome shotgun (WGS) entry which is preliminary data.</text>
</comment>
<protein>
    <submittedName>
        <fullName evidence="2">Uncharacterized protein</fullName>
    </submittedName>
</protein>
<feature type="compositionally biased region" description="Polar residues" evidence="1">
    <location>
        <begin position="132"/>
        <end position="143"/>
    </location>
</feature>
<reference evidence="2" key="1">
    <citation type="journal article" date="2023" name="Plant J.">
        <title>The genome of the king protea, Protea cynaroides.</title>
        <authorList>
            <person name="Chang J."/>
            <person name="Duong T.A."/>
            <person name="Schoeman C."/>
            <person name="Ma X."/>
            <person name="Roodt D."/>
            <person name="Barker N."/>
            <person name="Li Z."/>
            <person name="Van de Peer Y."/>
            <person name="Mizrachi E."/>
        </authorList>
    </citation>
    <scope>NUCLEOTIDE SEQUENCE</scope>
    <source>
        <tissue evidence="2">Young leaves</tissue>
    </source>
</reference>
<dbReference type="EMBL" id="JAMYWD010000004">
    <property type="protein sequence ID" value="KAJ4974578.1"/>
    <property type="molecule type" value="Genomic_DNA"/>
</dbReference>
<feature type="compositionally biased region" description="Polar residues" evidence="1">
    <location>
        <begin position="107"/>
        <end position="125"/>
    </location>
</feature>
<dbReference type="Proteomes" id="UP001141806">
    <property type="component" value="Unassembled WGS sequence"/>
</dbReference>
<dbReference type="AlphaFoldDB" id="A0A9Q0QWH6"/>